<dbReference type="STRING" id="5874.Q4UI88"/>
<evidence type="ECO:0000313" key="6">
    <source>
        <dbReference type="Proteomes" id="UP000001950"/>
    </source>
</evidence>
<dbReference type="Pfam" id="PF16573">
    <property type="entry name" value="CLP1_N"/>
    <property type="match status" value="1"/>
</dbReference>
<keyword evidence="1" id="KW-0547">Nucleotide-binding</keyword>
<dbReference type="PANTHER" id="PTHR12755:SF6">
    <property type="entry name" value="POLYRIBONUCLEOTIDE 5'-HYDROXYL-KINASE CLP1"/>
    <property type="match status" value="1"/>
</dbReference>
<dbReference type="InterPro" id="IPR027417">
    <property type="entry name" value="P-loop_NTPase"/>
</dbReference>
<dbReference type="AlphaFoldDB" id="Q4UI88"/>
<dbReference type="GO" id="GO:0005524">
    <property type="term" value="F:ATP binding"/>
    <property type="evidence" value="ECO:0007669"/>
    <property type="project" value="UniProtKB-KW"/>
</dbReference>
<dbReference type="FunCoup" id="Q4UI88">
    <property type="interactions" value="16"/>
</dbReference>
<dbReference type="Gene3D" id="2.60.120.1030">
    <property type="entry name" value="Clp1, DNA binding domain"/>
    <property type="match status" value="1"/>
</dbReference>
<dbReference type="InterPro" id="IPR032324">
    <property type="entry name" value="Clp1_N"/>
</dbReference>
<dbReference type="RefSeq" id="XP_953879.1">
    <property type="nucleotide sequence ID" value="XM_948786.1"/>
</dbReference>
<feature type="domain" description="Clp1 P-loop" evidence="4">
    <location>
        <begin position="124"/>
        <end position="287"/>
    </location>
</feature>
<dbReference type="KEGG" id="tan:TA06270"/>
<name>Q4UI88_THEAN</name>
<protein>
    <submittedName>
        <fullName evidence="5">Uncharacterized protein</fullName>
    </submittedName>
</protein>
<keyword evidence="6" id="KW-1185">Reference proteome</keyword>
<dbReference type="SUPFAM" id="SSF52540">
    <property type="entry name" value="P-loop containing nucleoside triphosphate hydrolases"/>
    <property type="match status" value="1"/>
</dbReference>
<organism evidence="5 6">
    <name type="scientific">Theileria annulata</name>
    <dbReference type="NCBI Taxonomy" id="5874"/>
    <lineage>
        <taxon>Eukaryota</taxon>
        <taxon>Sar</taxon>
        <taxon>Alveolata</taxon>
        <taxon>Apicomplexa</taxon>
        <taxon>Aconoidasida</taxon>
        <taxon>Piroplasmida</taxon>
        <taxon>Theileriidae</taxon>
        <taxon>Theileria</taxon>
    </lineage>
</organism>
<evidence type="ECO:0000259" key="4">
    <source>
        <dbReference type="Pfam" id="PF16575"/>
    </source>
</evidence>
<proteinExistence type="predicted"/>
<gene>
    <name evidence="5" type="ORF">TA06270</name>
</gene>
<dbReference type="InterPro" id="IPR038239">
    <property type="entry name" value="Clp1_N_sf"/>
</dbReference>
<dbReference type="GO" id="GO:0006388">
    <property type="term" value="P:tRNA splicing, via endonucleolytic cleavage and ligation"/>
    <property type="evidence" value="ECO:0007669"/>
    <property type="project" value="TreeGrafter"/>
</dbReference>
<feature type="domain" description="Clp1 N-terminal" evidence="3">
    <location>
        <begin position="10"/>
        <end position="108"/>
    </location>
</feature>
<dbReference type="EMBL" id="CR940347">
    <property type="protein sequence ID" value="CAI73201.1"/>
    <property type="molecule type" value="Genomic_DNA"/>
</dbReference>
<evidence type="ECO:0000256" key="1">
    <source>
        <dbReference type="ARBA" id="ARBA00022741"/>
    </source>
</evidence>
<sequence length="493" mass="56414">MMQPIRTYNLPPFSELRIITNDHFNSIPLKPSITLIKKNDNESAEIFGKELVPGVEVALNEGERIAIYTWSGCTLQIKGSILQEYESYDINIMKEYLNIINLLNIKRQLSTINNTFGPRILVTGSPSSGKSSFCTILCNYALRFSWKPLFIDADPRSSCDKSSLKLYPGTVGCVLYDNMDIATNPLLYYYGYSYYQDNEFLYLHVIIRSSQLDCLLMKLLNVNIELMLYNNDNVIKSSGIVINAPYECNKDMIVKLCKIYKVSVIVVIDSPSIHQELIKHYKNEKNNIDINIAKLAYNNIIINDNETKSDNPEPVKRSDASENSANNSDEMLILSSSKLEGVISVDNNRLKYINNMNWNKYFEINNLGRNHIIKVNSSTITFIYIDIIEPLTKDALPTNEEYVMKHKEMYCNAYTDDLLLLNNLIVAVPATDDIKLIPYTNILSFFHIRSIESTASEDNTFTISLCCQTYYSPSSLPKYLLLPRDFKTLKYNP</sequence>
<dbReference type="eggNOG" id="KOG2749">
    <property type="taxonomic scope" value="Eukaryota"/>
</dbReference>
<dbReference type="Pfam" id="PF16575">
    <property type="entry name" value="CLP1_P"/>
    <property type="match status" value="1"/>
</dbReference>
<dbReference type="Gene3D" id="3.40.50.300">
    <property type="entry name" value="P-loop containing nucleotide triphosphate hydrolases"/>
    <property type="match status" value="1"/>
</dbReference>
<keyword evidence="2" id="KW-0067">ATP-binding</keyword>
<dbReference type="VEuPathDB" id="PiroplasmaDB:TA06270"/>
<dbReference type="Proteomes" id="UP000001950">
    <property type="component" value="Chromosome 1"/>
</dbReference>
<evidence type="ECO:0000259" key="3">
    <source>
        <dbReference type="Pfam" id="PF16573"/>
    </source>
</evidence>
<dbReference type="GO" id="GO:0051731">
    <property type="term" value="F:polynucleotide 5'-hydroxyl-kinase activity"/>
    <property type="evidence" value="ECO:0007669"/>
    <property type="project" value="InterPro"/>
</dbReference>
<dbReference type="InterPro" id="IPR045116">
    <property type="entry name" value="Clp1/Grc3"/>
</dbReference>
<dbReference type="GO" id="GO:0005634">
    <property type="term" value="C:nucleus"/>
    <property type="evidence" value="ECO:0007669"/>
    <property type="project" value="TreeGrafter"/>
</dbReference>
<evidence type="ECO:0000313" key="5">
    <source>
        <dbReference type="EMBL" id="CAI73201.1"/>
    </source>
</evidence>
<dbReference type="GeneID" id="3863459"/>
<accession>Q4UI88</accession>
<evidence type="ECO:0000256" key="2">
    <source>
        <dbReference type="ARBA" id="ARBA00022840"/>
    </source>
</evidence>
<dbReference type="OMA" id="CILGVSY"/>
<dbReference type="OrthoDB" id="258143at2759"/>
<reference evidence="5 6" key="1">
    <citation type="journal article" date="2005" name="Science">
        <title>Genome of the host-cell transforming parasite Theileria annulata compared with T. parva.</title>
        <authorList>
            <person name="Pain A."/>
            <person name="Renauld H."/>
            <person name="Berriman M."/>
            <person name="Murphy L."/>
            <person name="Yeats C.A."/>
            <person name="Weir W."/>
            <person name="Kerhornou A."/>
            <person name="Aslett M."/>
            <person name="Bishop R."/>
            <person name="Bouchier C."/>
            <person name="Cochet M."/>
            <person name="Coulson R.M.R."/>
            <person name="Cronin A."/>
            <person name="de Villiers E.P."/>
            <person name="Fraser A."/>
            <person name="Fosker N."/>
            <person name="Gardner M."/>
            <person name="Goble A."/>
            <person name="Griffiths-Jones S."/>
            <person name="Harris D.E."/>
            <person name="Katzer F."/>
            <person name="Larke N."/>
            <person name="Lord A."/>
            <person name="Maser P."/>
            <person name="McKellar S."/>
            <person name="Mooney P."/>
            <person name="Morton F."/>
            <person name="Nene V."/>
            <person name="O'Neil S."/>
            <person name="Price C."/>
            <person name="Quail M.A."/>
            <person name="Rabbinowitsch E."/>
            <person name="Rawlings N.D."/>
            <person name="Rutter S."/>
            <person name="Saunders D."/>
            <person name="Seeger K."/>
            <person name="Shah T."/>
            <person name="Squares R."/>
            <person name="Squares S."/>
            <person name="Tivey A."/>
            <person name="Walker A.R."/>
            <person name="Woodward J."/>
            <person name="Dobbelaere D.A.E."/>
            <person name="Langsley G."/>
            <person name="Rajandream M.A."/>
            <person name="McKeever D."/>
            <person name="Shiels B."/>
            <person name="Tait A."/>
            <person name="Barrell B.G."/>
            <person name="Hall N."/>
        </authorList>
    </citation>
    <scope>NUCLEOTIDE SEQUENCE [LARGE SCALE GENOMIC DNA]</scope>
    <source>
        <strain evidence="6">Ankara</strain>
    </source>
</reference>
<dbReference type="InParanoid" id="Q4UI88"/>
<dbReference type="PANTHER" id="PTHR12755">
    <property type="entry name" value="CLEAVAGE/POLYADENYLATION FACTOR IA SUBUNIT CLP1P"/>
    <property type="match status" value="1"/>
</dbReference>
<dbReference type="InterPro" id="IPR032319">
    <property type="entry name" value="CLP1_P"/>
</dbReference>